<comment type="pathway">
    <text evidence="10">Amino-acid biosynthesis; L-methionine biosynthesis via de novo pathway.</text>
</comment>
<evidence type="ECO:0000256" key="12">
    <source>
        <dbReference type="RuleBase" id="RU003862"/>
    </source>
</evidence>
<keyword evidence="8" id="KW-0520">NAD</keyword>
<dbReference type="GO" id="GO:0005829">
    <property type="term" value="C:cytosol"/>
    <property type="evidence" value="ECO:0007669"/>
    <property type="project" value="InterPro"/>
</dbReference>
<evidence type="ECO:0000256" key="3">
    <source>
        <dbReference type="ARBA" id="ARBA00006743"/>
    </source>
</evidence>
<dbReference type="InterPro" id="IPR029041">
    <property type="entry name" value="FAD-linked_oxidoreductase-like"/>
</dbReference>
<dbReference type="GO" id="GO:0071949">
    <property type="term" value="F:FAD binding"/>
    <property type="evidence" value="ECO:0007669"/>
    <property type="project" value="TreeGrafter"/>
</dbReference>
<dbReference type="InterPro" id="IPR003171">
    <property type="entry name" value="Mehydrof_redctse-like"/>
</dbReference>
<dbReference type="PANTHER" id="PTHR45754">
    <property type="entry name" value="METHYLENETETRAHYDROFOLATE REDUCTASE"/>
    <property type="match status" value="1"/>
</dbReference>
<dbReference type="InterPro" id="IPR004620">
    <property type="entry name" value="MTHF_reductase_bac"/>
</dbReference>
<comment type="cofactor">
    <cofactor evidence="1 12">
        <name>FAD</name>
        <dbReference type="ChEBI" id="CHEBI:57692"/>
    </cofactor>
</comment>
<dbReference type="GO" id="GO:0009086">
    <property type="term" value="P:methionine biosynthetic process"/>
    <property type="evidence" value="ECO:0007669"/>
    <property type="project" value="UniProtKB-KW"/>
</dbReference>
<dbReference type="PANTHER" id="PTHR45754:SF3">
    <property type="entry name" value="METHYLENETETRAHYDROFOLATE REDUCTASE (NADPH)"/>
    <property type="match status" value="1"/>
</dbReference>
<gene>
    <name evidence="13" type="ORF">B5E91_06455</name>
</gene>
<dbReference type="EC" id="1.5.1.54" evidence="12"/>
<keyword evidence="7 12" id="KW-0560">Oxidoreductase</keyword>
<dbReference type="NCBIfam" id="TIGR00676">
    <property type="entry name" value="fadh2"/>
    <property type="match status" value="1"/>
</dbReference>
<protein>
    <recommendedName>
        <fullName evidence="12">Methylenetetrahydrofolate reductase</fullName>
        <ecNumber evidence="12">1.5.1.54</ecNumber>
    </recommendedName>
</protein>
<dbReference type="UniPathway" id="UPA00193"/>
<evidence type="ECO:0000256" key="4">
    <source>
        <dbReference type="ARBA" id="ARBA00022605"/>
    </source>
</evidence>
<name>A0A1Y4QJ60_9FIRM</name>
<evidence type="ECO:0000256" key="8">
    <source>
        <dbReference type="ARBA" id="ARBA00023027"/>
    </source>
</evidence>
<dbReference type="RefSeq" id="WP_087256190.1">
    <property type="nucleotide sequence ID" value="NZ_CAJKXS010000062.1"/>
</dbReference>
<organism evidence="13 14">
    <name type="scientific">Thomasclavelia spiroformis</name>
    <dbReference type="NCBI Taxonomy" id="29348"/>
    <lineage>
        <taxon>Bacteria</taxon>
        <taxon>Bacillati</taxon>
        <taxon>Bacillota</taxon>
        <taxon>Erysipelotrichia</taxon>
        <taxon>Erysipelotrichales</taxon>
        <taxon>Coprobacillaceae</taxon>
        <taxon>Thomasclavelia</taxon>
    </lineage>
</organism>
<dbReference type="AlphaFoldDB" id="A0A1Y4QJ60"/>
<comment type="pathway">
    <text evidence="2 12">One-carbon metabolism; tetrahydrofolate interconversion.</text>
</comment>
<reference evidence="14" key="1">
    <citation type="submission" date="2017-04" db="EMBL/GenBank/DDBJ databases">
        <title>Function of individual gut microbiota members based on whole genome sequencing of pure cultures obtained from chicken caecum.</title>
        <authorList>
            <person name="Medvecky M."/>
            <person name="Cejkova D."/>
            <person name="Polansky O."/>
            <person name="Karasova D."/>
            <person name="Kubasova T."/>
            <person name="Cizek A."/>
            <person name="Rychlik I."/>
        </authorList>
    </citation>
    <scope>NUCLEOTIDE SEQUENCE [LARGE SCALE GENOMIC DNA]</scope>
    <source>
        <strain evidence="14">An149</strain>
    </source>
</reference>
<comment type="caution">
    <text evidence="13">The sequence shown here is derived from an EMBL/GenBank/DDBJ whole genome shotgun (WGS) entry which is preliminary data.</text>
</comment>
<evidence type="ECO:0000313" key="14">
    <source>
        <dbReference type="Proteomes" id="UP000196258"/>
    </source>
</evidence>
<dbReference type="Gene3D" id="3.20.20.220">
    <property type="match status" value="1"/>
</dbReference>
<keyword evidence="5 12" id="KW-0285">Flavoprotein</keyword>
<evidence type="ECO:0000313" key="13">
    <source>
        <dbReference type="EMBL" id="OUQ05288.1"/>
    </source>
</evidence>
<dbReference type="Pfam" id="PF02219">
    <property type="entry name" value="MTHFR"/>
    <property type="match status" value="1"/>
</dbReference>
<keyword evidence="6 12" id="KW-0274">FAD</keyword>
<proteinExistence type="inferred from homology"/>
<dbReference type="EMBL" id="NFLB01000006">
    <property type="protein sequence ID" value="OUQ05288.1"/>
    <property type="molecule type" value="Genomic_DNA"/>
</dbReference>
<evidence type="ECO:0000256" key="6">
    <source>
        <dbReference type="ARBA" id="ARBA00022827"/>
    </source>
</evidence>
<evidence type="ECO:0000256" key="5">
    <source>
        <dbReference type="ARBA" id="ARBA00022630"/>
    </source>
</evidence>
<dbReference type="SUPFAM" id="SSF51730">
    <property type="entry name" value="FAD-linked oxidoreductase"/>
    <property type="match status" value="1"/>
</dbReference>
<comment type="similarity">
    <text evidence="3 12">Belongs to the methylenetetrahydrofolate reductase family.</text>
</comment>
<sequence length="296" mass="33481">MKIIDLLHKRPTLSFEIFPPKNYDGDISSIYQTIDELSKLKPDFISVTYGAGGSTTKNTVEIASKIKNDYNIEAVAHLSCIDASPKQLTKIIDALKENKIENILALRGDYPKDYDPKNTCHYFKYASELNEFITKNYPDTFCLSGACYPEVHQEATSLENDLDALKKKVDAGAQYLITQIFFDNNYYYRLLREARIKGINVPIIAGIMPATNSKSLLKIAKLSGSNIPYNLSAMIERFKNNPKAMKEVGINYAVYQIIDLITNGVEGIHIYTMNRPEIAKEIIARTDNILKEFIND</sequence>
<evidence type="ECO:0000256" key="2">
    <source>
        <dbReference type="ARBA" id="ARBA00004777"/>
    </source>
</evidence>
<evidence type="ECO:0000256" key="1">
    <source>
        <dbReference type="ARBA" id="ARBA00001974"/>
    </source>
</evidence>
<keyword evidence="9" id="KW-0486">Methionine biosynthesis</keyword>
<dbReference type="GO" id="GO:0035999">
    <property type="term" value="P:tetrahydrofolate interconversion"/>
    <property type="evidence" value="ECO:0007669"/>
    <property type="project" value="UniProtKB-UniPathway"/>
</dbReference>
<dbReference type="Proteomes" id="UP000196258">
    <property type="component" value="Unassembled WGS sequence"/>
</dbReference>
<dbReference type="CDD" id="cd00537">
    <property type="entry name" value="MTHFR"/>
    <property type="match status" value="1"/>
</dbReference>
<evidence type="ECO:0000256" key="7">
    <source>
        <dbReference type="ARBA" id="ARBA00023002"/>
    </source>
</evidence>
<keyword evidence="4" id="KW-0028">Amino-acid biosynthesis</keyword>
<accession>A0A1Y4QJ60</accession>
<dbReference type="GO" id="GO:0106312">
    <property type="term" value="F:methylenetetrahydrofolate reductase (NADH) activity"/>
    <property type="evidence" value="ECO:0007669"/>
    <property type="project" value="UniProtKB-EC"/>
</dbReference>
<evidence type="ECO:0000256" key="9">
    <source>
        <dbReference type="ARBA" id="ARBA00023167"/>
    </source>
</evidence>
<evidence type="ECO:0000256" key="11">
    <source>
        <dbReference type="ARBA" id="ARBA00048628"/>
    </source>
</evidence>
<comment type="catalytic activity">
    <reaction evidence="11">
        <text>(6S)-5-methyl-5,6,7,8-tetrahydrofolate + NAD(+) = (6R)-5,10-methylene-5,6,7,8-tetrahydrofolate + NADH + H(+)</text>
        <dbReference type="Rhea" id="RHEA:19821"/>
        <dbReference type="ChEBI" id="CHEBI:15378"/>
        <dbReference type="ChEBI" id="CHEBI:15636"/>
        <dbReference type="ChEBI" id="CHEBI:18608"/>
        <dbReference type="ChEBI" id="CHEBI:57540"/>
        <dbReference type="ChEBI" id="CHEBI:57945"/>
        <dbReference type="EC" id="1.5.1.54"/>
    </reaction>
    <physiologicalReaction direction="right-to-left" evidence="11">
        <dbReference type="Rhea" id="RHEA:19823"/>
    </physiologicalReaction>
</comment>
<evidence type="ECO:0000256" key="10">
    <source>
        <dbReference type="ARBA" id="ARBA00034478"/>
    </source>
</evidence>